<dbReference type="RGD" id="9080077">
    <property type="gene designation" value="Eddm13"/>
</dbReference>
<dbReference type="GeneTree" id="ENSGT00510000055233"/>
<protein>
    <submittedName>
        <fullName evidence="1">Epididymal protein 13</fullName>
    </submittedName>
</protein>
<evidence type="ECO:0000313" key="1">
    <source>
        <dbReference type="Ensembl" id="ENSRNOP00000103467.1"/>
    </source>
</evidence>
<accession>A0ABK0LIX7</accession>
<gene>
    <name evidence="1" type="primary">Eddm13</name>
</gene>
<keyword evidence="2" id="KW-1185">Reference proteome</keyword>
<proteinExistence type="predicted"/>
<reference evidence="1" key="1">
    <citation type="submission" date="2024-01" db="EMBL/GenBank/DDBJ databases">
        <title>GRCr8: a new rat reference genome assembly contstructed from accurate long reads and long range scaffolding.</title>
        <authorList>
            <person name="Doris P.A."/>
            <person name="Kalbfleisch T."/>
            <person name="Li K."/>
            <person name="Howe K."/>
            <person name="Wood J."/>
        </authorList>
    </citation>
    <scope>NUCLEOTIDE SEQUENCE [LARGE SCALE GENOMIC DNA]</scope>
    <source>
        <strain evidence="1">Brown Norway</strain>
    </source>
</reference>
<reference evidence="1" key="3">
    <citation type="submission" date="2025-09" db="UniProtKB">
        <authorList>
            <consortium name="Ensembl"/>
        </authorList>
    </citation>
    <scope>IDENTIFICATION</scope>
    <source>
        <strain evidence="1">Brown Norway</strain>
    </source>
</reference>
<reference evidence="1" key="2">
    <citation type="submission" date="2025-08" db="UniProtKB">
        <authorList>
            <consortium name="Ensembl"/>
        </authorList>
    </citation>
    <scope>IDENTIFICATION</scope>
    <source>
        <strain evidence="1">Brown Norway</strain>
    </source>
</reference>
<dbReference type="Proteomes" id="UP000002494">
    <property type="component" value="Chromosome 1"/>
</dbReference>
<dbReference type="Ensembl" id="ENSRNOT00000172608.1">
    <property type="protein sequence ID" value="ENSRNOP00000103467.1"/>
    <property type="gene ID" value="ENSRNOG00000064702.2"/>
</dbReference>
<evidence type="ECO:0000313" key="2">
    <source>
        <dbReference type="Proteomes" id="UP000002494"/>
    </source>
</evidence>
<sequence>MKENGRHQRQRDQYSFYSLAHSFPHGLLDSASNLPSSENLACAVCLDDTSTSLVGWASAEDTPGGSQALLTPLSFRIFTSDYTQLFHLDSPLLDAPVSTVLKRLLSLQVLNEETSNCQEEVKPPPATTTARTLVRSSGWNFLRCAYMVMTFLFVSYNKGDWCYCHYCNPDLDLRDDPCCSFQ</sequence>
<name>A0ABK0LIX7_RAT</name>
<organism evidence="1 2">
    <name type="scientific">Rattus norvegicus</name>
    <name type="common">Rat</name>
    <dbReference type="NCBI Taxonomy" id="10116"/>
    <lineage>
        <taxon>Eukaryota</taxon>
        <taxon>Metazoa</taxon>
        <taxon>Chordata</taxon>
        <taxon>Craniata</taxon>
        <taxon>Vertebrata</taxon>
        <taxon>Euteleostomi</taxon>
        <taxon>Mammalia</taxon>
        <taxon>Eutheria</taxon>
        <taxon>Euarchontoglires</taxon>
        <taxon>Glires</taxon>
        <taxon>Rodentia</taxon>
        <taxon>Myomorpha</taxon>
        <taxon>Muroidea</taxon>
        <taxon>Muridae</taxon>
        <taxon>Murinae</taxon>
        <taxon>Rattus</taxon>
    </lineage>
</organism>